<reference evidence="6" key="1">
    <citation type="journal article" date="2020" name="Not Bot Hort Agrobot Cluj">
        <title>Transcriptome analysis to identify genes involved in lignan, sesquiterpenoid and triterpenoid biosynthesis in medicinal plant Kadsura heteroclita.</title>
        <authorList>
            <person name="Zhang X."/>
            <person name="Li C."/>
            <person name="Chio C."/>
            <person name="Kameshwar A.K.S."/>
            <person name="Ma T."/>
            <person name="Qin W."/>
        </authorList>
    </citation>
    <scope>NUCLEOTIDE SEQUENCE</scope>
</reference>
<feature type="transmembrane region" description="Helical" evidence="5">
    <location>
        <begin position="6"/>
        <end position="25"/>
    </location>
</feature>
<keyword evidence="3 4" id="KW-0964">Secreted</keyword>
<comment type="subunit">
    <text evidence="2 4">Homodimer.</text>
</comment>
<evidence type="ECO:0000313" key="6">
    <source>
        <dbReference type="EMBL" id="QQM18951.1"/>
    </source>
</evidence>
<comment type="similarity">
    <text evidence="1 4">Belongs to the plant dirigent protein family.</text>
</comment>
<dbReference type="InterPro" id="IPR044859">
    <property type="entry name" value="Allene_oxi_cyc_Dirigent"/>
</dbReference>
<protein>
    <recommendedName>
        <fullName evidence="4">Dirigent protein</fullName>
    </recommendedName>
</protein>
<evidence type="ECO:0000256" key="3">
    <source>
        <dbReference type="ARBA" id="ARBA00022525"/>
    </source>
</evidence>
<organism evidence="6">
    <name type="scientific">Kadsura heteroclita</name>
    <dbReference type="NCBI Taxonomy" id="124781"/>
    <lineage>
        <taxon>Eukaryota</taxon>
        <taxon>Viridiplantae</taxon>
        <taxon>Streptophyta</taxon>
        <taxon>Embryophyta</taxon>
        <taxon>Tracheophyta</taxon>
        <taxon>Spermatophyta</taxon>
        <taxon>Magnoliopsida</taxon>
        <taxon>Austrobaileyales</taxon>
        <taxon>Schisandraceae</taxon>
        <taxon>Kadsura</taxon>
    </lineage>
</organism>
<keyword evidence="5" id="KW-0812">Transmembrane</keyword>
<keyword evidence="5" id="KW-1133">Transmembrane helix</keyword>
<evidence type="ECO:0000256" key="1">
    <source>
        <dbReference type="ARBA" id="ARBA00010746"/>
    </source>
</evidence>
<keyword evidence="5" id="KW-0472">Membrane</keyword>
<keyword evidence="4" id="KW-0052">Apoplast</keyword>
<dbReference type="GO" id="GO:0009699">
    <property type="term" value="P:phenylpropanoid biosynthetic process"/>
    <property type="evidence" value="ECO:0007669"/>
    <property type="project" value="UniProtKB-ARBA"/>
</dbReference>
<dbReference type="Pfam" id="PF03018">
    <property type="entry name" value="Dirigent"/>
    <property type="match status" value="1"/>
</dbReference>
<name>A0A7U3VH16_9MAGN</name>
<accession>A0A7U3VH16</accession>
<proteinExistence type="evidence at transcript level"/>
<dbReference type="InterPro" id="IPR004265">
    <property type="entry name" value="Dirigent"/>
</dbReference>
<comment type="subcellular location">
    <subcellularLocation>
        <location evidence="4">Secreted</location>
        <location evidence="4">Extracellular space</location>
        <location evidence="4">Apoplast</location>
    </subcellularLocation>
</comment>
<evidence type="ECO:0000256" key="2">
    <source>
        <dbReference type="ARBA" id="ARBA00011738"/>
    </source>
</evidence>
<dbReference type="GO" id="GO:0048046">
    <property type="term" value="C:apoplast"/>
    <property type="evidence" value="ECO:0007669"/>
    <property type="project" value="UniProtKB-SubCell"/>
</dbReference>
<evidence type="ECO:0000256" key="4">
    <source>
        <dbReference type="RuleBase" id="RU363099"/>
    </source>
</evidence>
<evidence type="ECO:0000256" key="5">
    <source>
        <dbReference type="SAM" id="Phobius"/>
    </source>
</evidence>
<comment type="function">
    <text evidence="4">Dirigent proteins impart stereoselectivity on the phenoxy radical-coupling reaction, yielding optically active lignans from two molecules of coniferyl alcohol in the biosynthesis of lignans, flavonolignans, and alkaloids and thus plays a central role in plant secondary metabolism.</text>
</comment>
<dbReference type="PANTHER" id="PTHR21495">
    <property type="entry name" value="NUCLEOPORIN-RELATED"/>
    <property type="match status" value="1"/>
</dbReference>
<dbReference type="Gene3D" id="2.40.480.10">
    <property type="entry name" value="Allene oxide cyclase-like"/>
    <property type="match status" value="1"/>
</dbReference>
<sequence length="179" mass="19739">MAPCTGTTVYMLISMMIFITMVGCSEPKQRMKETKMVLYLQDWEFGKNSTAVPVAGINGRFANVLNFTTVSVVDDALTEGLDRNSKEVGRAQGIYVNSALDGTNLHLIFSAIFTNGNYKGSTLEFQGADRRNLKYREVSVVSGTGVFRFARGYATLETVFVDDSGYDAVVRFNATVRHS</sequence>
<dbReference type="EMBL" id="MT725681">
    <property type="protein sequence ID" value="QQM18951.1"/>
    <property type="molecule type" value="mRNA"/>
</dbReference>
<dbReference type="AlphaFoldDB" id="A0A7U3VH16"/>